<keyword evidence="3" id="KW-1003">Cell membrane</keyword>
<dbReference type="Pfam" id="PF00454">
    <property type="entry name" value="PI3_PI4_kinase"/>
    <property type="match status" value="1"/>
</dbReference>
<evidence type="ECO:0000313" key="12">
    <source>
        <dbReference type="Proteomes" id="UP000887575"/>
    </source>
</evidence>
<dbReference type="PANTHER" id="PTHR12865:SF5">
    <property type="entry name" value="PHOSPHATIDYLINOSITOL 4-KINASE TYPE 2"/>
    <property type="match status" value="1"/>
</dbReference>
<evidence type="ECO:0000256" key="5">
    <source>
        <dbReference type="ARBA" id="ARBA00022741"/>
    </source>
</evidence>
<keyword evidence="12" id="KW-1185">Reference proteome</keyword>
<comment type="subcellular location">
    <subcellularLocation>
        <location evidence="1">Cell membrane</location>
    </subcellularLocation>
    <subcellularLocation>
        <location evidence="9">Membrane</location>
        <topology evidence="9">Peripheral membrane protein</topology>
    </subcellularLocation>
</comment>
<feature type="compositionally biased region" description="Polar residues" evidence="10">
    <location>
        <begin position="43"/>
        <end position="52"/>
    </location>
</feature>
<reference evidence="13" key="1">
    <citation type="submission" date="2024-02" db="UniProtKB">
        <authorList>
            <consortium name="WormBaseParasite"/>
        </authorList>
    </citation>
    <scope>IDENTIFICATION</scope>
</reference>
<dbReference type="PANTHER" id="PTHR12865">
    <property type="entry name" value="PHOSPHATIDYLINOSITOL 4-KINASE TYPE-II"/>
    <property type="match status" value="1"/>
</dbReference>
<evidence type="ECO:0000256" key="10">
    <source>
        <dbReference type="SAM" id="MobiDB-lite"/>
    </source>
</evidence>
<evidence type="ECO:0000256" key="9">
    <source>
        <dbReference type="RuleBase" id="RU367084"/>
    </source>
</evidence>
<dbReference type="GO" id="GO:0007030">
    <property type="term" value="P:Golgi organization"/>
    <property type="evidence" value="ECO:0007669"/>
    <property type="project" value="TreeGrafter"/>
</dbReference>
<dbReference type="GO" id="GO:0005802">
    <property type="term" value="C:trans-Golgi network"/>
    <property type="evidence" value="ECO:0007669"/>
    <property type="project" value="TreeGrafter"/>
</dbReference>
<evidence type="ECO:0000259" key="11">
    <source>
        <dbReference type="PROSITE" id="PS50290"/>
    </source>
</evidence>
<protein>
    <recommendedName>
        <fullName evidence="9">Phosphatidylinositol 4-kinase type 2</fullName>
        <ecNumber evidence="9">2.7.1.67</ecNumber>
    </recommendedName>
</protein>
<dbReference type="InterPro" id="IPR000403">
    <property type="entry name" value="PI3/4_kinase_cat_dom"/>
</dbReference>
<feature type="compositionally biased region" description="Basic and acidic residues" evidence="10">
    <location>
        <begin position="1"/>
        <end position="17"/>
    </location>
</feature>
<dbReference type="GO" id="GO:0046854">
    <property type="term" value="P:phosphatidylinositol phosphate biosynthetic process"/>
    <property type="evidence" value="ECO:0007669"/>
    <property type="project" value="UniProtKB-UniRule"/>
</dbReference>
<dbReference type="Gene3D" id="1.10.1070.20">
    <property type="match status" value="1"/>
</dbReference>
<evidence type="ECO:0000313" key="13">
    <source>
        <dbReference type="WBParaSite" id="MBELARI_LOCUS8174"/>
    </source>
</evidence>
<dbReference type="GO" id="GO:0005524">
    <property type="term" value="F:ATP binding"/>
    <property type="evidence" value="ECO:0007669"/>
    <property type="project" value="UniProtKB-UniRule"/>
</dbReference>
<feature type="region of interest" description="Disordered" evidence="10">
    <location>
        <begin position="1"/>
        <end position="53"/>
    </location>
</feature>
<evidence type="ECO:0000256" key="1">
    <source>
        <dbReference type="ARBA" id="ARBA00004236"/>
    </source>
</evidence>
<evidence type="ECO:0000256" key="7">
    <source>
        <dbReference type="ARBA" id="ARBA00022840"/>
    </source>
</evidence>
<dbReference type="GO" id="GO:0007032">
    <property type="term" value="P:endosome organization"/>
    <property type="evidence" value="ECO:0007669"/>
    <property type="project" value="TreeGrafter"/>
</dbReference>
<keyword evidence="6 9" id="KW-0418">Kinase</keyword>
<dbReference type="EC" id="2.7.1.67" evidence="9"/>
<dbReference type="GO" id="GO:0005768">
    <property type="term" value="C:endosome"/>
    <property type="evidence" value="ECO:0007669"/>
    <property type="project" value="TreeGrafter"/>
</dbReference>
<dbReference type="Proteomes" id="UP000887575">
    <property type="component" value="Unassembled WGS sequence"/>
</dbReference>
<sequence length="441" mass="50892">MTELDPKNPSRNEEKVYHFASPISAEKLPQTKLDSQPRCHSYNDATSHTPMDSATIGHKRVKNEDNPLTFPSETLSSSGIQSTHILNSSKSEPISTDDDFYENFRAAHEAIDAGVHPILIPEGTSGSYFVRDVNGRYLAVFKPKDEEPFAPLNPKWPKFFQKMLCFCCFGRACLIPNNGYLSEAAASLVDEKLKLHIVPKTRVVKLASASFFYKKRFWTSYGGIEHWPKEGSYQLFVHGYEPASIVMARWEYDEKLLSDAEEISFRRQFQRMCVLDYVIRNTDRHKDNWLIKHVPGQTIRLAAIDNGLAFPVKHPECASRFRQFPFQWATLKWANENWDETLRKELLALFTPLFIHNLSSELRPLLRHDHLDRSLTSHQLKVLRGQIYNLVQALENDMTPAQMSNLTPINLHRTYRKLPVGDNIRENFTVRDMDYKGRVCC</sequence>
<dbReference type="GO" id="GO:0004430">
    <property type="term" value="F:1-phosphatidylinositol 4-kinase activity"/>
    <property type="evidence" value="ECO:0007669"/>
    <property type="project" value="UniProtKB-UniRule"/>
</dbReference>
<keyword evidence="8 9" id="KW-0472">Membrane</keyword>
<dbReference type="GO" id="GO:0005765">
    <property type="term" value="C:lysosomal membrane"/>
    <property type="evidence" value="ECO:0007669"/>
    <property type="project" value="TreeGrafter"/>
</dbReference>
<dbReference type="GO" id="GO:0005886">
    <property type="term" value="C:plasma membrane"/>
    <property type="evidence" value="ECO:0007669"/>
    <property type="project" value="UniProtKB-SubCell"/>
</dbReference>
<evidence type="ECO:0000256" key="8">
    <source>
        <dbReference type="ARBA" id="ARBA00023136"/>
    </source>
</evidence>
<comment type="similarity">
    <text evidence="2 9">Belongs to the PI3/PI4-kinase family. Type II PI4K subfamily.</text>
</comment>
<proteinExistence type="inferred from homology"/>
<keyword evidence="7 9" id="KW-0067">ATP-binding</keyword>
<comment type="catalytic activity">
    <reaction evidence="9">
        <text>a 1,2-diacyl-sn-glycero-3-phospho-(1D-myo-inositol) + ATP = a 1,2-diacyl-sn-glycero-3-phospho-(1D-myo-inositol 4-phosphate) + ADP + H(+)</text>
        <dbReference type="Rhea" id="RHEA:19877"/>
        <dbReference type="ChEBI" id="CHEBI:15378"/>
        <dbReference type="ChEBI" id="CHEBI:30616"/>
        <dbReference type="ChEBI" id="CHEBI:57880"/>
        <dbReference type="ChEBI" id="CHEBI:58178"/>
        <dbReference type="ChEBI" id="CHEBI:456216"/>
        <dbReference type="EC" id="2.7.1.67"/>
    </reaction>
</comment>
<dbReference type="AlphaFoldDB" id="A0AAF3JBE4"/>
<evidence type="ECO:0000256" key="4">
    <source>
        <dbReference type="ARBA" id="ARBA00022679"/>
    </source>
</evidence>
<dbReference type="PROSITE" id="PS50290">
    <property type="entry name" value="PI3_4_KINASE_3"/>
    <property type="match status" value="1"/>
</dbReference>
<name>A0AAF3JBE4_9BILA</name>
<dbReference type="WBParaSite" id="MBELARI_LOCUS8174">
    <property type="protein sequence ID" value="MBELARI_LOCUS8174"/>
    <property type="gene ID" value="MBELARI_LOCUS8174"/>
</dbReference>
<evidence type="ECO:0000256" key="2">
    <source>
        <dbReference type="ARBA" id="ARBA00008941"/>
    </source>
</evidence>
<organism evidence="12 13">
    <name type="scientific">Mesorhabditis belari</name>
    <dbReference type="NCBI Taxonomy" id="2138241"/>
    <lineage>
        <taxon>Eukaryota</taxon>
        <taxon>Metazoa</taxon>
        <taxon>Ecdysozoa</taxon>
        <taxon>Nematoda</taxon>
        <taxon>Chromadorea</taxon>
        <taxon>Rhabditida</taxon>
        <taxon>Rhabditina</taxon>
        <taxon>Rhabditomorpha</taxon>
        <taxon>Rhabditoidea</taxon>
        <taxon>Rhabditidae</taxon>
        <taxon>Mesorhabditinae</taxon>
        <taxon>Mesorhabditis</taxon>
    </lineage>
</organism>
<keyword evidence="5 9" id="KW-0547">Nucleotide-binding</keyword>
<accession>A0AAF3JBE4</accession>
<evidence type="ECO:0000256" key="3">
    <source>
        <dbReference type="ARBA" id="ARBA00022475"/>
    </source>
</evidence>
<keyword evidence="4 9" id="KW-0808">Transferase</keyword>
<dbReference type="InterPro" id="IPR039756">
    <property type="entry name" value="Lsb6/PI4K2"/>
</dbReference>
<feature type="domain" description="PI3K/PI4K catalytic" evidence="11">
    <location>
        <begin position="114"/>
        <end position="413"/>
    </location>
</feature>
<evidence type="ECO:0000256" key="6">
    <source>
        <dbReference type="ARBA" id="ARBA00022777"/>
    </source>
</evidence>